<keyword evidence="3" id="KW-1185">Reference proteome</keyword>
<evidence type="ECO:0000313" key="3">
    <source>
        <dbReference type="Proteomes" id="UP001597120"/>
    </source>
</evidence>
<proteinExistence type="predicted"/>
<feature type="transmembrane region" description="Helical" evidence="1">
    <location>
        <begin position="69"/>
        <end position="93"/>
    </location>
</feature>
<keyword evidence="1" id="KW-1133">Transmembrane helix</keyword>
<feature type="transmembrane region" description="Helical" evidence="1">
    <location>
        <begin position="35"/>
        <end position="57"/>
    </location>
</feature>
<feature type="transmembrane region" description="Helical" evidence="1">
    <location>
        <begin position="151"/>
        <end position="170"/>
    </location>
</feature>
<comment type="caution">
    <text evidence="2">The sequence shown here is derived from an EMBL/GenBank/DDBJ whole genome shotgun (WGS) entry which is preliminary data.</text>
</comment>
<dbReference type="EMBL" id="JBHTIU010000081">
    <property type="protein sequence ID" value="MFD0871383.1"/>
    <property type="molecule type" value="Genomic_DNA"/>
</dbReference>
<dbReference type="Proteomes" id="UP001597120">
    <property type="component" value="Unassembled WGS sequence"/>
</dbReference>
<evidence type="ECO:0000313" key="2">
    <source>
        <dbReference type="EMBL" id="MFD0871383.1"/>
    </source>
</evidence>
<gene>
    <name evidence="2" type="ORF">ACFQ03_19785</name>
</gene>
<protein>
    <submittedName>
        <fullName evidence="2">Uncharacterized protein</fullName>
    </submittedName>
</protein>
<organism evidence="2 3">
    <name type="scientific">Paenibacillus residui</name>
    <dbReference type="NCBI Taxonomy" id="629724"/>
    <lineage>
        <taxon>Bacteria</taxon>
        <taxon>Bacillati</taxon>
        <taxon>Bacillota</taxon>
        <taxon>Bacilli</taxon>
        <taxon>Bacillales</taxon>
        <taxon>Paenibacillaceae</taxon>
        <taxon>Paenibacillus</taxon>
    </lineage>
</organism>
<reference evidence="3" key="1">
    <citation type="journal article" date="2019" name="Int. J. Syst. Evol. Microbiol.">
        <title>The Global Catalogue of Microorganisms (GCM) 10K type strain sequencing project: providing services to taxonomists for standard genome sequencing and annotation.</title>
        <authorList>
            <consortium name="The Broad Institute Genomics Platform"/>
            <consortium name="The Broad Institute Genome Sequencing Center for Infectious Disease"/>
            <person name="Wu L."/>
            <person name="Ma J."/>
        </authorList>
    </citation>
    <scope>NUCLEOTIDE SEQUENCE [LARGE SCALE GENOMIC DNA]</scope>
    <source>
        <strain evidence="3">CCUG 57263</strain>
    </source>
</reference>
<name>A0ABW3DGD8_9BACL</name>
<accession>A0ABW3DGD8</accession>
<feature type="transmembrane region" description="Helical" evidence="1">
    <location>
        <begin position="6"/>
        <end position="23"/>
    </location>
</feature>
<sequence length="189" mass="20074">MTGLMPFAIIYGLLAAWIVYTVFRYRKRLSSMAGMTAAMALGMGAGLGLGSLIAAWIPESFAESTALGMAAGAAAGALAGAPVGIMAVIDGLLSGVMAGMMGAMLTEMMPPEDVGAIVQWMVVLYSVIIFLIFVMLHDSGHQEESRTDRSFWFRPVTLFLVVALIILFALQHVPGTLVETLPPTSRHSH</sequence>
<evidence type="ECO:0000256" key="1">
    <source>
        <dbReference type="SAM" id="Phobius"/>
    </source>
</evidence>
<feature type="transmembrane region" description="Helical" evidence="1">
    <location>
        <begin position="114"/>
        <end position="136"/>
    </location>
</feature>
<keyword evidence="1" id="KW-0472">Membrane</keyword>
<dbReference type="RefSeq" id="WP_144933976.1">
    <property type="nucleotide sequence ID" value="NZ_JBHTIU010000081.1"/>
</dbReference>
<keyword evidence="1" id="KW-0812">Transmembrane</keyword>